<dbReference type="GO" id="GO:0099093">
    <property type="term" value="P:calcium export from the mitochondrion"/>
    <property type="evidence" value="ECO:0007669"/>
    <property type="project" value="UniProtKB-ARBA"/>
</dbReference>
<evidence type="ECO:0000256" key="14">
    <source>
        <dbReference type="ARBA" id="ARBA00022989"/>
    </source>
</evidence>
<sequence length="735" mass="83559">LGNLGDRACLSCTSLRLANKMTVHFKYCTSVPPVYACSKKDRYCCWTKGSQQIHFTLRSSSASWTPQATMGVLGPQYLPVRWWHSSPPLQDDSIVEKSLKSLKDKNKKLEEGGPVYSPTEVEVVKKSIGERIVDELKHYYHGFRLLWIDTKIAARMLWRILHGNTLSRRERRQFLRICADLFRLVPFLVFLVVPFMEFLLPVALKLFPNMLPSTFETKSKKEERLKKELRVKLELAKFLQDTIEEMALKNKAAKGNVTKDFSAFFQKIRETGERPSNEEILRFSKLFEDELTLDNLTRPQLVALCKLLELQSIGTNNFLRFQLTMRLRSIKADDKMIAEEGVDSLTVKELQAACRARGMRALGVTEERLKEQLKQWLDLHLNQEIPTSLLILSRAMYLPDTLSPADQLKTTLQTLPESVAKEAQVKVAEVEGEKVDNKARLEATLQEEEAIRKENEEKEMERMSEAAEKAKETIQVAAVVEVESAVDLEAAAQQAKRSQILVDTEQELARADATMLSETLKDTAPVLEGIKGEEITKEEIDVLSDACTKLQEQKKSLTKEKEELEELKGDIQEYNEDLQEIKELSKTGEEDVVEESKASKRLTKRVNRMIGQIDKIINELETNQKAGDAKLDSGESPPAGENLISIAELINVMKHIQKIPEEKLTRIAEALDENKDGKIDIDNVVKVVELIDKEDIDIGTSQVAEIMALLQKEEKLEEKEKAKEKHDKEAAEAKN</sequence>
<feature type="non-terminal residue" evidence="28">
    <location>
        <position position="1"/>
    </location>
</feature>
<dbReference type="PROSITE" id="PS50222">
    <property type="entry name" value="EF_HAND_2"/>
    <property type="match status" value="1"/>
</dbReference>
<keyword evidence="6" id="KW-0633">Potassium transport</keyword>
<evidence type="ECO:0000256" key="3">
    <source>
        <dbReference type="ARBA" id="ARBA00020557"/>
    </source>
</evidence>
<evidence type="ECO:0000256" key="4">
    <source>
        <dbReference type="ARBA" id="ARBA00022448"/>
    </source>
</evidence>
<evidence type="ECO:0000256" key="25">
    <source>
        <dbReference type="SAM" id="Phobius"/>
    </source>
</evidence>
<evidence type="ECO:0000256" key="8">
    <source>
        <dbReference type="ARBA" id="ARBA00022692"/>
    </source>
</evidence>
<evidence type="ECO:0000256" key="1">
    <source>
        <dbReference type="ARBA" id="ARBA00004434"/>
    </source>
</evidence>
<keyword evidence="17 23" id="KW-0496">Mitochondrion</keyword>
<keyword evidence="8 25" id="KW-0812">Transmembrane</keyword>
<dbReference type="FunFam" id="1.10.238.10:FF:000290">
    <property type="entry name" value="LETM1 and EF-hand domain-containing protein 1, mitochondrial"/>
    <property type="match status" value="1"/>
</dbReference>
<comment type="similarity">
    <text evidence="2">Belongs to the LETM1 family.</text>
</comment>
<protein>
    <recommendedName>
        <fullName evidence="3">Mitochondrial proton/calcium exchanger protein</fullName>
    </recommendedName>
    <alternativeName>
        <fullName evidence="21">Electroneutral mitochondrial K(+)/H(+)exchanger</fullName>
    </alternativeName>
    <alternativeName>
        <fullName evidence="19">Leucine zipper-EF-hand-containing transmembrane protein 1</fullName>
    </alternativeName>
</protein>
<keyword evidence="7" id="KW-0109">Calcium transport</keyword>
<dbReference type="InterPro" id="IPR033122">
    <property type="entry name" value="LETM1-like_RBD"/>
</dbReference>
<dbReference type="Pfam" id="PF07766">
    <property type="entry name" value="LETM1_RBD"/>
    <property type="match status" value="1"/>
</dbReference>
<keyword evidence="15 24" id="KW-0175">Coiled coil</keyword>
<feature type="domain" description="Letm1 RBD" evidence="27">
    <location>
        <begin position="227"/>
        <end position="532"/>
    </location>
</feature>
<evidence type="ECO:0000256" key="18">
    <source>
        <dbReference type="ARBA" id="ARBA00023136"/>
    </source>
</evidence>
<dbReference type="PANTHER" id="PTHR14009:SF8">
    <property type="entry name" value="MITOCHONDRIAL PROTON_CALCIUM EXCHANGER PROTEIN"/>
    <property type="match status" value="1"/>
</dbReference>
<reference evidence="28 29" key="1">
    <citation type="submission" date="2014-04" db="EMBL/GenBank/DDBJ databases">
        <title>Genome evolution of avian class.</title>
        <authorList>
            <person name="Zhang G."/>
            <person name="Li C."/>
        </authorList>
    </citation>
    <scope>NUCLEOTIDE SEQUENCE [LARGE SCALE GENOMIC DNA]</scope>
    <source>
        <strain evidence="28">BGI_N300</strain>
    </source>
</reference>
<keyword evidence="16" id="KW-0406">Ion transport</keyword>
<evidence type="ECO:0000256" key="7">
    <source>
        <dbReference type="ARBA" id="ARBA00022568"/>
    </source>
</evidence>
<evidence type="ECO:0000256" key="23">
    <source>
        <dbReference type="PROSITE-ProRule" id="PRU01094"/>
    </source>
</evidence>
<feature type="domain" description="EF-hand" evidence="26">
    <location>
        <begin position="659"/>
        <end position="694"/>
    </location>
</feature>
<dbReference type="EMBL" id="KL218617">
    <property type="protein sequence ID" value="KFP07052.1"/>
    <property type="molecule type" value="Genomic_DNA"/>
</dbReference>
<comment type="catalytic activity">
    <reaction evidence="22">
        <text>K(+)(in) + H(+)(out) = K(+)(out) + H(+)(in)</text>
        <dbReference type="Rhea" id="RHEA:29467"/>
        <dbReference type="ChEBI" id="CHEBI:15378"/>
        <dbReference type="ChEBI" id="CHEBI:29103"/>
    </reaction>
</comment>
<proteinExistence type="inferred from homology"/>
<evidence type="ECO:0000256" key="15">
    <source>
        <dbReference type="ARBA" id="ARBA00023054"/>
    </source>
</evidence>
<evidence type="ECO:0000256" key="22">
    <source>
        <dbReference type="ARBA" id="ARBA00047912"/>
    </source>
</evidence>
<dbReference type="PROSITE" id="PS51758">
    <property type="entry name" value="LETM1_RBD"/>
    <property type="match status" value="1"/>
</dbReference>
<dbReference type="GO" id="GO:0051560">
    <property type="term" value="P:mitochondrial calcium ion homeostasis"/>
    <property type="evidence" value="ECO:0007669"/>
    <property type="project" value="UniProtKB-ARBA"/>
</dbReference>
<keyword evidence="12" id="KW-0809">Transit peptide</keyword>
<accession>A0A091IFK5</accession>
<name>A0A091IFK5_CALAN</name>
<dbReference type="GO" id="GO:0005743">
    <property type="term" value="C:mitochondrial inner membrane"/>
    <property type="evidence" value="ECO:0007669"/>
    <property type="project" value="UniProtKB-SubCell"/>
</dbReference>
<feature type="transmembrane region" description="Helical" evidence="25">
    <location>
        <begin position="181"/>
        <end position="204"/>
    </location>
</feature>
<dbReference type="InterPro" id="IPR002048">
    <property type="entry name" value="EF_hand_dom"/>
</dbReference>
<feature type="coiled-coil region" evidence="24">
    <location>
        <begin position="706"/>
        <end position="734"/>
    </location>
</feature>
<evidence type="ECO:0000256" key="21">
    <source>
        <dbReference type="ARBA" id="ARBA00035046"/>
    </source>
</evidence>
<keyword evidence="11" id="KW-0106">Calcium</keyword>
<feature type="non-terminal residue" evidence="28">
    <location>
        <position position="735"/>
    </location>
</feature>
<evidence type="ECO:0000313" key="29">
    <source>
        <dbReference type="Proteomes" id="UP000054308"/>
    </source>
</evidence>
<dbReference type="InterPro" id="IPR059005">
    <property type="entry name" value="LETM1_C"/>
</dbReference>
<evidence type="ECO:0000256" key="9">
    <source>
        <dbReference type="ARBA" id="ARBA00022723"/>
    </source>
</evidence>
<dbReference type="GO" id="GO:0006813">
    <property type="term" value="P:potassium ion transport"/>
    <property type="evidence" value="ECO:0007669"/>
    <property type="project" value="UniProtKB-KW"/>
</dbReference>
<evidence type="ECO:0000256" key="24">
    <source>
        <dbReference type="SAM" id="Coils"/>
    </source>
</evidence>
<feature type="coiled-coil region" evidence="24">
    <location>
        <begin position="438"/>
        <end position="473"/>
    </location>
</feature>
<keyword evidence="29" id="KW-1185">Reference proteome</keyword>
<gene>
    <name evidence="28" type="ORF">N300_01820</name>
</gene>
<dbReference type="AlphaFoldDB" id="A0A091IFK5"/>
<comment type="catalytic activity">
    <reaction evidence="20">
        <text>Ca(2+)(in) + 2 H(+)(out) = Ca(2+)(out) + 2 H(+)(in)</text>
        <dbReference type="Rhea" id="RHEA:72199"/>
        <dbReference type="ChEBI" id="CHEBI:15378"/>
        <dbReference type="ChEBI" id="CHEBI:29108"/>
    </reaction>
</comment>
<evidence type="ECO:0000256" key="17">
    <source>
        <dbReference type="ARBA" id="ARBA00023128"/>
    </source>
</evidence>
<comment type="subcellular location">
    <subcellularLocation>
        <location evidence="1">Mitochondrion inner membrane</location>
        <topology evidence="1">Single-pass membrane protein</topology>
    </subcellularLocation>
</comment>
<dbReference type="SUPFAM" id="SSF47473">
    <property type="entry name" value="EF-hand"/>
    <property type="match status" value="1"/>
</dbReference>
<dbReference type="GO" id="GO:0005509">
    <property type="term" value="F:calcium ion binding"/>
    <property type="evidence" value="ECO:0007669"/>
    <property type="project" value="InterPro"/>
</dbReference>
<keyword evidence="5" id="KW-0050">Antiport</keyword>
<evidence type="ECO:0000259" key="26">
    <source>
        <dbReference type="PROSITE" id="PS50222"/>
    </source>
</evidence>
<keyword evidence="14 25" id="KW-1133">Transmembrane helix</keyword>
<keyword evidence="18 25" id="KW-0472">Membrane</keyword>
<dbReference type="PANTHER" id="PTHR14009">
    <property type="entry name" value="LEUCINE ZIPPER-EF-HAND CONTAINING TRANSMEMBRANE PROTEIN"/>
    <property type="match status" value="1"/>
</dbReference>
<dbReference type="GO" id="GO:0043022">
    <property type="term" value="F:ribosome binding"/>
    <property type="evidence" value="ECO:0007669"/>
    <property type="project" value="InterPro"/>
</dbReference>
<evidence type="ECO:0000256" key="16">
    <source>
        <dbReference type="ARBA" id="ARBA00023065"/>
    </source>
</evidence>
<evidence type="ECO:0000256" key="10">
    <source>
        <dbReference type="ARBA" id="ARBA00022792"/>
    </source>
</evidence>
<evidence type="ECO:0000256" key="6">
    <source>
        <dbReference type="ARBA" id="ARBA00022538"/>
    </source>
</evidence>
<evidence type="ECO:0000256" key="12">
    <source>
        <dbReference type="ARBA" id="ARBA00022946"/>
    </source>
</evidence>
<dbReference type="Pfam" id="PF26561">
    <property type="entry name" value="LETM1_C"/>
    <property type="match status" value="1"/>
</dbReference>
<dbReference type="InterPro" id="IPR044202">
    <property type="entry name" value="LETM1/MDM38-like"/>
</dbReference>
<evidence type="ECO:0000256" key="5">
    <source>
        <dbReference type="ARBA" id="ARBA00022449"/>
    </source>
</evidence>
<evidence type="ECO:0000256" key="2">
    <source>
        <dbReference type="ARBA" id="ARBA00009584"/>
    </source>
</evidence>
<evidence type="ECO:0000256" key="11">
    <source>
        <dbReference type="ARBA" id="ARBA00022837"/>
    </source>
</evidence>
<dbReference type="STRING" id="9244.A0A091IFK5"/>
<keyword evidence="10" id="KW-0999">Mitochondrion inner membrane</keyword>
<dbReference type="Proteomes" id="UP000054308">
    <property type="component" value="Unassembled WGS sequence"/>
</dbReference>
<keyword evidence="9" id="KW-0479">Metal-binding</keyword>
<evidence type="ECO:0000313" key="28">
    <source>
        <dbReference type="EMBL" id="KFP07052.1"/>
    </source>
</evidence>
<keyword evidence="13" id="KW-0630">Potassium</keyword>
<organism evidence="28 29">
    <name type="scientific">Calypte anna</name>
    <name type="common">Anna's hummingbird</name>
    <name type="synonym">Archilochus anna</name>
    <dbReference type="NCBI Taxonomy" id="9244"/>
    <lineage>
        <taxon>Eukaryota</taxon>
        <taxon>Metazoa</taxon>
        <taxon>Chordata</taxon>
        <taxon>Craniata</taxon>
        <taxon>Vertebrata</taxon>
        <taxon>Euteleostomi</taxon>
        <taxon>Archelosauria</taxon>
        <taxon>Archosauria</taxon>
        <taxon>Dinosauria</taxon>
        <taxon>Saurischia</taxon>
        <taxon>Theropoda</taxon>
        <taxon>Coelurosauria</taxon>
        <taxon>Aves</taxon>
        <taxon>Neognathae</taxon>
        <taxon>Neoaves</taxon>
        <taxon>Strisores</taxon>
        <taxon>Apodiformes</taxon>
        <taxon>Trochilidae</taxon>
        <taxon>Calypte</taxon>
    </lineage>
</organism>
<evidence type="ECO:0000256" key="20">
    <source>
        <dbReference type="ARBA" id="ARBA00034214"/>
    </source>
</evidence>
<evidence type="ECO:0000259" key="27">
    <source>
        <dbReference type="PROSITE" id="PS51758"/>
    </source>
</evidence>
<keyword evidence="4" id="KW-0813">Transport</keyword>
<feature type="coiled-coil region" evidence="24">
    <location>
        <begin position="540"/>
        <end position="591"/>
    </location>
</feature>
<dbReference type="Gene3D" id="1.10.238.10">
    <property type="entry name" value="EF-hand"/>
    <property type="match status" value="1"/>
</dbReference>
<dbReference type="GO" id="GO:0015369">
    <property type="term" value="F:calcium:proton antiporter activity"/>
    <property type="evidence" value="ECO:0007669"/>
    <property type="project" value="UniProtKB-ARBA"/>
</dbReference>
<dbReference type="InterPro" id="IPR011992">
    <property type="entry name" value="EF-hand-dom_pair"/>
</dbReference>
<evidence type="ECO:0000256" key="19">
    <source>
        <dbReference type="ARBA" id="ARBA00031360"/>
    </source>
</evidence>
<evidence type="ECO:0000256" key="13">
    <source>
        <dbReference type="ARBA" id="ARBA00022958"/>
    </source>
</evidence>